<dbReference type="EMBL" id="UINC01201473">
    <property type="protein sequence ID" value="SVE20825.1"/>
    <property type="molecule type" value="Genomic_DNA"/>
</dbReference>
<name>A0A383BN97_9ZZZZ</name>
<organism evidence="1">
    <name type="scientific">marine metagenome</name>
    <dbReference type="NCBI Taxonomy" id="408172"/>
    <lineage>
        <taxon>unclassified sequences</taxon>
        <taxon>metagenomes</taxon>
        <taxon>ecological metagenomes</taxon>
    </lineage>
</organism>
<sequence length="245" mass="27531">QSDNQILDGSEKGLIVVKVVNDGRSPARVLKPWLEVLNFSNTPSLVIDTIATIPILGVGDSITINFPVYAKLKIETGERTFNIRIDEYAGTDLAPEKVTFPTLAVVPPNLVISDFAIDNEFGHHYIPKNETTTLTVRFQNLSIGKTDTAILAFRRGEGFKNDPDEIKTFGLVPGGSWFDYSFEILAKEDQFTVYFDTYDYFDVRKTIPIHLEVLKHYKGKDDLEAIDVPISDFEPPGQLPRDHKL</sequence>
<proteinExistence type="predicted"/>
<feature type="non-terminal residue" evidence="1">
    <location>
        <position position="1"/>
    </location>
</feature>
<evidence type="ECO:0008006" key="2">
    <source>
        <dbReference type="Google" id="ProtNLM"/>
    </source>
</evidence>
<feature type="non-terminal residue" evidence="1">
    <location>
        <position position="245"/>
    </location>
</feature>
<gene>
    <name evidence="1" type="ORF">METZ01_LOCUS473679</name>
</gene>
<reference evidence="1" key="1">
    <citation type="submission" date="2018-05" db="EMBL/GenBank/DDBJ databases">
        <authorList>
            <person name="Lanie J.A."/>
            <person name="Ng W.-L."/>
            <person name="Kazmierczak K.M."/>
            <person name="Andrzejewski T.M."/>
            <person name="Davidsen T.M."/>
            <person name="Wayne K.J."/>
            <person name="Tettelin H."/>
            <person name="Glass J.I."/>
            <person name="Rusch D."/>
            <person name="Podicherti R."/>
            <person name="Tsui H.-C.T."/>
            <person name="Winkler M.E."/>
        </authorList>
    </citation>
    <scope>NUCLEOTIDE SEQUENCE</scope>
</reference>
<protein>
    <recommendedName>
        <fullName evidence="2">CARDB domain-containing protein</fullName>
    </recommendedName>
</protein>
<dbReference type="AlphaFoldDB" id="A0A383BN97"/>
<evidence type="ECO:0000313" key="1">
    <source>
        <dbReference type="EMBL" id="SVE20825.1"/>
    </source>
</evidence>
<accession>A0A383BN97</accession>